<evidence type="ECO:0000313" key="3">
    <source>
        <dbReference type="Proteomes" id="UP001059617"/>
    </source>
</evidence>
<gene>
    <name evidence="2" type="ORF">Dfulv_24505</name>
</gene>
<dbReference type="Proteomes" id="UP001059617">
    <property type="component" value="Chromosome"/>
</dbReference>
<reference evidence="2" key="1">
    <citation type="submission" date="2021-04" db="EMBL/GenBank/DDBJ databases">
        <authorList>
            <person name="Hartkoorn R.C."/>
            <person name="Beaudoing E."/>
            <person name="Hot D."/>
        </authorList>
    </citation>
    <scope>NUCLEOTIDE SEQUENCE</scope>
    <source>
        <strain evidence="2">NRRL B-16292</strain>
    </source>
</reference>
<dbReference type="EMBL" id="CP073720">
    <property type="protein sequence ID" value="UWP87231.1"/>
    <property type="molecule type" value="Genomic_DNA"/>
</dbReference>
<evidence type="ECO:0000313" key="2">
    <source>
        <dbReference type="EMBL" id="UWP87231.1"/>
    </source>
</evidence>
<keyword evidence="3" id="KW-1185">Reference proteome</keyword>
<reference evidence="2" key="2">
    <citation type="submission" date="2022-09" db="EMBL/GenBank/DDBJ databases">
        <title>Biosynthetic gene clusters of Dactylosporangioum fulvum.</title>
        <authorList>
            <person name="Caradec T."/>
        </authorList>
    </citation>
    <scope>NUCLEOTIDE SEQUENCE</scope>
    <source>
        <strain evidence="2">NRRL B-16292</strain>
    </source>
</reference>
<protein>
    <submittedName>
        <fullName evidence="2">Uncharacterized protein</fullName>
    </submittedName>
</protein>
<accession>A0ABY5WD08</accession>
<proteinExistence type="predicted"/>
<feature type="chain" id="PRO_5046958493" evidence="1">
    <location>
        <begin position="25"/>
        <end position="356"/>
    </location>
</feature>
<sequence length="356" mass="37849">MLQLVALLATTIPVLLVSAGPASAGSGCPRHDGSSRCYARGVLNQYDNLHAIGADLYVNCLHVEDRRRDFINLEMWLRTQVNTSIPAWVEIGMTAGTLTYSPGKEQGFIWFWADNVGAAYYEHYIGPAYVRTWTNVSFYWEGNGWWGVYNGGRRVGGSSVGAYPGVASIGAEATTDRVALDGSARNWMYRDRVQGIWGTVSPNRSIEGDPLVLNASVGSGSVAAWTPRWACGGPPPSSATETDASLPGTAREALPAVARRLAGVAGDAAPGAMRFVQSTRREAARSVMSAEVDTDEPVYVVEVDGTFSRRALQGTTSVTGTKLIAVVEANTGRVLDWGTTKAASSLSKLGAPVALS</sequence>
<evidence type="ECO:0000256" key="1">
    <source>
        <dbReference type="SAM" id="SignalP"/>
    </source>
</evidence>
<organism evidence="2 3">
    <name type="scientific">Dactylosporangium fulvum</name>
    <dbReference type="NCBI Taxonomy" id="53359"/>
    <lineage>
        <taxon>Bacteria</taxon>
        <taxon>Bacillati</taxon>
        <taxon>Actinomycetota</taxon>
        <taxon>Actinomycetes</taxon>
        <taxon>Micromonosporales</taxon>
        <taxon>Micromonosporaceae</taxon>
        <taxon>Dactylosporangium</taxon>
    </lineage>
</organism>
<keyword evidence="1" id="KW-0732">Signal</keyword>
<dbReference type="RefSeq" id="WP_259867226.1">
    <property type="nucleotide sequence ID" value="NZ_BAAAST010000053.1"/>
</dbReference>
<feature type="signal peptide" evidence="1">
    <location>
        <begin position="1"/>
        <end position="24"/>
    </location>
</feature>
<name>A0ABY5WD08_9ACTN</name>